<dbReference type="Pfam" id="PF00561">
    <property type="entry name" value="Abhydrolase_1"/>
    <property type="match status" value="1"/>
</dbReference>
<keyword evidence="2" id="KW-0719">Serine esterase</keyword>
<feature type="active site" description="Charge relay system" evidence="4">
    <location>
        <position position="294"/>
    </location>
</feature>
<evidence type="ECO:0000259" key="5">
    <source>
        <dbReference type="Pfam" id="PF00561"/>
    </source>
</evidence>
<dbReference type="PANTHER" id="PTHR10794:SF94">
    <property type="entry name" value="ESTERASE YHET-RELATED"/>
    <property type="match status" value="1"/>
</dbReference>
<dbReference type="InterPro" id="IPR029058">
    <property type="entry name" value="AB_hydrolase_fold"/>
</dbReference>
<dbReference type="InterPro" id="IPR000073">
    <property type="entry name" value="AB_hydrolase_1"/>
</dbReference>
<comment type="similarity">
    <text evidence="1">Belongs to the AB hydrolase superfamily. AB hydrolase 4 family.</text>
</comment>
<proteinExistence type="inferred from homology"/>
<feature type="active site" description="Charge relay system" evidence="4">
    <location>
        <position position="137"/>
    </location>
</feature>
<protein>
    <submittedName>
        <fullName evidence="6">Alpha/beta hydrolase</fullName>
    </submittedName>
</protein>
<sequence length="321" mass="36221">MSSGFTPAWWAKSPHTQTIIPLLTQPKPIPLKQQRLETDDGDFIDLEWLATPTANKPIVLILHGLEGSARSHYAKRLLLDCQKQNISAVVHHHRNCSLEPNRLARSYHSGDTQDLAFTIANLNARFPNNPILAVGYSLGANVLVKYLGERPHNSGIKRAVAVSAPLQLSACAKRLEKGFSKVYQSYLIKQLQQRVRQKLAQPHLVDKMPLSLQQVDQLKTFYQFDDQVTAPLHGFKDVHDYYQQASGLPYLKSIEIPTLVLHAQDDPFMNQDVIPTRAQLSQQVQYQLCSHGGHVGFIEGGKPWAPKFFLERRILHFLKGS</sequence>
<dbReference type="InterPro" id="IPR000952">
    <property type="entry name" value="AB_hydrolase_4_CS"/>
</dbReference>
<evidence type="ECO:0000313" key="7">
    <source>
        <dbReference type="Proteomes" id="UP001157439"/>
    </source>
</evidence>
<dbReference type="Gene3D" id="3.40.50.1820">
    <property type="entry name" value="alpha/beta hydrolase"/>
    <property type="match status" value="1"/>
</dbReference>
<dbReference type="InterPro" id="IPR012020">
    <property type="entry name" value="ABHD4"/>
</dbReference>
<feature type="domain" description="AB hydrolase-1" evidence="5">
    <location>
        <begin position="57"/>
        <end position="300"/>
    </location>
</feature>
<dbReference type="PROSITE" id="PS01133">
    <property type="entry name" value="UPF0017"/>
    <property type="match status" value="1"/>
</dbReference>
<keyword evidence="7" id="KW-1185">Reference proteome</keyword>
<evidence type="ECO:0000256" key="4">
    <source>
        <dbReference type="PIRSR" id="PIRSR005211-1"/>
    </source>
</evidence>
<organism evidence="6 7">
    <name type="scientific">Paraferrimonas haliotis</name>
    <dbReference type="NCBI Taxonomy" id="2013866"/>
    <lineage>
        <taxon>Bacteria</taxon>
        <taxon>Pseudomonadati</taxon>
        <taxon>Pseudomonadota</taxon>
        <taxon>Gammaproteobacteria</taxon>
        <taxon>Alteromonadales</taxon>
        <taxon>Ferrimonadaceae</taxon>
        <taxon>Paraferrimonas</taxon>
    </lineage>
</organism>
<dbReference type="GO" id="GO:0034338">
    <property type="term" value="F:short-chain carboxylesterase activity"/>
    <property type="evidence" value="ECO:0007669"/>
    <property type="project" value="TreeGrafter"/>
</dbReference>
<dbReference type="EMBL" id="BSPO01000002">
    <property type="protein sequence ID" value="GLS83352.1"/>
    <property type="molecule type" value="Genomic_DNA"/>
</dbReference>
<name>A0AA37TSL1_9GAMM</name>
<evidence type="ECO:0000256" key="3">
    <source>
        <dbReference type="ARBA" id="ARBA00022801"/>
    </source>
</evidence>
<evidence type="ECO:0000256" key="1">
    <source>
        <dbReference type="ARBA" id="ARBA00010884"/>
    </source>
</evidence>
<comment type="caution">
    <text evidence="6">The sequence shown here is derived from an EMBL/GenBank/DDBJ whole genome shotgun (WGS) entry which is preliminary data.</text>
</comment>
<dbReference type="GO" id="GO:0047372">
    <property type="term" value="F:monoacylglycerol lipase activity"/>
    <property type="evidence" value="ECO:0007669"/>
    <property type="project" value="TreeGrafter"/>
</dbReference>
<evidence type="ECO:0000313" key="6">
    <source>
        <dbReference type="EMBL" id="GLS83352.1"/>
    </source>
</evidence>
<dbReference type="RefSeq" id="WP_095499831.1">
    <property type="nucleotide sequence ID" value="NZ_BSPO01000002.1"/>
</dbReference>
<evidence type="ECO:0000256" key="2">
    <source>
        <dbReference type="ARBA" id="ARBA00022487"/>
    </source>
</evidence>
<dbReference type="NCBIfam" id="NF008218">
    <property type="entry name" value="PRK10985.1"/>
    <property type="match status" value="1"/>
</dbReference>
<dbReference type="PIRSF" id="PIRSF005211">
    <property type="entry name" value="Ab_hydro_YheT"/>
    <property type="match status" value="1"/>
</dbReference>
<feature type="active site" description="Charge relay system" evidence="4">
    <location>
        <position position="266"/>
    </location>
</feature>
<gene>
    <name evidence="6" type="primary">yheT</name>
    <name evidence="6" type="ORF">GCM10007894_13290</name>
</gene>
<dbReference type="InterPro" id="IPR050960">
    <property type="entry name" value="AB_hydrolase_4_sf"/>
</dbReference>
<reference evidence="6 7" key="1">
    <citation type="journal article" date="2014" name="Int. J. Syst. Evol. Microbiol.">
        <title>Complete genome sequence of Corynebacterium casei LMG S-19264T (=DSM 44701T), isolated from a smear-ripened cheese.</title>
        <authorList>
            <consortium name="US DOE Joint Genome Institute (JGI-PGF)"/>
            <person name="Walter F."/>
            <person name="Albersmeier A."/>
            <person name="Kalinowski J."/>
            <person name="Ruckert C."/>
        </authorList>
    </citation>
    <scope>NUCLEOTIDE SEQUENCE [LARGE SCALE GENOMIC DNA]</scope>
    <source>
        <strain evidence="6 7">NBRC 112785</strain>
    </source>
</reference>
<dbReference type="AlphaFoldDB" id="A0AA37TSL1"/>
<dbReference type="SUPFAM" id="SSF53474">
    <property type="entry name" value="alpha/beta-Hydrolases"/>
    <property type="match status" value="1"/>
</dbReference>
<dbReference type="PANTHER" id="PTHR10794">
    <property type="entry name" value="ABHYDROLASE DOMAIN-CONTAINING PROTEIN"/>
    <property type="match status" value="1"/>
</dbReference>
<accession>A0AA37TSL1</accession>
<keyword evidence="3 6" id="KW-0378">Hydrolase</keyword>
<dbReference type="Proteomes" id="UP001157439">
    <property type="component" value="Unassembled WGS sequence"/>
</dbReference>